<evidence type="ECO:0000256" key="3">
    <source>
        <dbReference type="ARBA" id="ARBA00022821"/>
    </source>
</evidence>
<evidence type="ECO:0000256" key="4">
    <source>
        <dbReference type="ARBA" id="ARBA00023027"/>
    </source>
</evidence>
<dbReference type="GO" id="GO:0006952">
    <property type="term" value="P:defense response"/>
    <property type="evidence" value="ECO:0007669"/>
    <property type="project" value="UniProtKB-KW"/>
</dbReference>
<dbReference type="InterPro" id="IPR032675">
    <property type="entry name" value="LRR_dom_sf"/>
</dbReference>
<dbReference type="Pfam" id="PF01582">
    <property type="entry name" value="TIR"/>
    <property type="match status" value="1"/>
</dbReference>
<keyword evidence="2" id="KW-0677">Repeat</keyword>
<evidence type="ECO:0000313" key="7">
    <source>
        <dbReference type="Proteomes" id="UP000289738"/>
    </source>
</evidence>
<sequence length="1126" mass="128757">MSTPPLTSSSSFSYAFTYDVFISFRGTDTRYGFTNNLYQALHRKGIHTFFDDEELRKGEVITPSLLKAIEGSRIAIVVFSKNYASSSFCLVELAKIMECVKGKGRWVFPVFYDVDPSDVRHQKGSYGEAFTKHEERFKDDTEKVQKWRKALHQAANLSGNDFKLQSEYEHAFIEAIVKEILNRVCRVPLHVANYPVGLESRVLKVNKHLNRESNRGAQMVGIYGAGGIGKTTLAKAVYNFIADQFEGLCFLENVRENSIKHGLVYLQERLLCKILGEKDIQLASLGEGISLIKQRFKSKKILLVLDDVEKLEQLQAIAGRPDWFGSGSVIIITTRDKHLLASHMVEKTYQVKEFDKKEALELLRWNAFKCENVDPCYMDILNKVVSYASGLPLALEVIGSNLYGRSVEEWISALDEYKKIPNKDIQKILKVSFDALEEYHQKLFLDIACCFKEYSLEDLENTLHALHDVSPKLGIRVLAERSLIKVHGCGVTQHDLIQDMGREIVRQESPKNPGKRSRLWLCEDVIQVLQENIGTDEIEVIVLEAPMSRVIEWDGKAFKKMGNLKALIIKSGNLFNGPDHLPNSLRVLEWHGYPSHSLPADFHPKKLFILKLPHNCVTPLPLVKLLKEFVDMSVLDFSRNDWITHIPDVSSAPNLKELRFAGCENLVRIDQSVGFLGKLSKLNVNGCTKLRSLPSLMLPSLGYLFLRDCLSLESFPEILGKMENMTYLELFNTPIKKLPYSICNLPRLELLKLEFGETIILPSSIFMLQELQFLYLRSHTVLLPNEEEGAGQGSSVSCSTTTHLDLSLCNLSDKLLEIFLARFPNLKHLDLSDSNVRILPACIKNCHLLMFLRLWGCKNLQEIRGIPPNIQSLNASFTTSLNCSSRRILLNKKLHEEVGQKRFILPGTSIPSWFEKRRSGQPISFRFRNKFPSISLCFLLKESNNERSISPRLELIINGNHNERHIFHDRSCMGSPGHIRIYDLEDTTGLQFKQNEWNQALVSVSEFVGRYDAREVRAEEWSSIEIGVHIIKERSNMDDIQFTHPLLDKDHHKALHMRDSNKHHVHEQRVRHLGFSLPASPYSDIFKWDPFDYIPFVGGTVILMPETSKFQHLKLGKTDDYEHWFS</sequence>
<gene>
    <name evidence="6" type="ORF">Ahy_B05g074331</name>
</gene>
<dbReference type="Gene3D" id="3.40.50.10140">
    <property type="entry name" value="Toll/interleukin-1 receptor homology (TIR) domain"/>
    <property type="match status" value="1"/>
</dbReference>
<dbReference type="InterPro" id="IPR044974">
    <property type="entry name" value="Disease_R_plants"/>
</dbReference>
<name>A0A444YYJ8_ARAHY</name>
<accession>A0A444YYJ8</accession>
<keyword evidence="4" id="KW-0520">NAD</keyword>
<dbReference type="InterPro" id="IPR027417">
    <property type="entry name" value="P-loop_NTPase"/>
</dbReference>
<dbReference type="PANTHER" id="PTHR11017">
    <property type="entry name" value="LEUCINE-RICH REPEAT-CONTAINING PROTEIN"/>
    <property type="match status" value="1"/>
</dbReference>
<dbReference type="Gene3D" id="1.10.8.430">
    <property type="entry name" value="Helical domain of apoptotic protease-activating factors"/>
    <property type="match status" value="1"/>
</dbReference>
<dbReference type="Gene3D" id="3.80.10.10">
    <property type="entry name" value="Ribonuclease Inhibitor"/>
    <property type="match status" value="2"/>
</dbReference>
<dbReference type="InterPro" id="IPR042197">
    <property type="entry name" value="Apaf_helical"/>
</dbReference>
<dbReference type="PANTHER" id="PTHR11017:SF570">
    <property type="entry name" value="DISEASE RESISTANCE PROTEIN (TIR-NBS CLASS)-RELATED"/>
    <property type="match status" value="1"/>
</dbReference>
<dbReference type="InterPro" id="IPR058192">
    <property type="entry name" value="WHD_ROQ1-like"/>
</dbReference>
<comment type="caution">
    <text evidence="6">The sequence shown here is derived from an EMBL/GenBank/DDBJ whole genome shotgun (WGS) entry which is preliminary data.</text>
</comment>
<keyword evidence="7" id="KW-1185">Reference proteome</keyword>
<reference evidence="6 7" key="1">
    <citation type="submission" date="2019-01" db="EMBL/GenBank/DDBJ databases">
        <title>Sequencing of cultivated peanut Arachis hypogaea provides insights into genome evolution and oil improvement.</title>
        <authorList>
            <person name="Chen X."/>
        </authorList>
    </citation>
    <scope>NUCLEOTIDE SEQUENCE [LARGE SCALE GENOMIC DNA]</scope>
    <source>
        <strain evidence="7">cv. Fuhuasheng</strain>
        <tissue evidence="6">Leaves</tissue>
    </source>
</reference>
<keyword evidence="1" id="KW-0433">Leucine-rich repeat</keyword>
<evidence type="ECO:0000259" key="5">
    <source>
        <dbReference type="PROSITE" id="PS50104"/>
    </source>
</evidence>
<protein>
    <recommendedName>
        <fullName evidence="5">TIR domain-containing protein</fullName>
    </recommendedName>
</protein>
<dbReference type="PROSITE" id="PS50104">
    <property type="entry name" value="TIR"/>
    <property type="match status" value="1"/>
</dbReference>
<feature type="domain" description="TIR" evidence="5">
    <location>
        <begin position="16"/>
        <end position="184"/>
    </location>
</feature>
<dbReference type="SUPFAM" id="SSF52540">
    <property type="entry name" value="P-loop containing nucleoside triphosphate hydrolases"/>
    <property type="match status" value="1"/>
</dbReference>
<dbReference type="GO" id="GO:0043531">
    <property type="term" value="F:ADP binding"/>
    <property type="evidence" value="ECO:0007669"/>
    <property type="project" value="InterPro"/>
</dbReference>
<dbReference type="InterPro" id="IPR002182">
    <property type="entry name" value="NB-ARC"/>
</dbReference>
<proteinExistence type="predicted"/>
<evidence type="ECO:0000313" key="6">
    <source>
        <dbReference type="EMBL" id="RYR07009.1"/>
    </source>
</evidence>
<dbReference type="EMBL" id="SDMP01000015">
    <property type="protein sequence ID" value="RYR07009.1"/>
    <property type="molecule type" value="Genomic_DNA"/>
</dbReference>
<dbReference type="InterPro" id="IPR058546">
    <property type="entry name" value="RPS4B/Roq1-like_LRR"/>
</dbReference>
<dbReference type="Pfam" id="PF23286">
    <property type="entry name" value="LRR_13"/>
    <property type="match status" value="1"/>
</dbReference>
<dbReference type="AlphaFoldDB" id="A0A444YYJ8"/>
<organism evidence="6 7">
    <name type="scientific">Arachis hypogaea</name>
    <name type="common">Peanut</name>
    <dbReference type="NCBI Taxonomy" id="3818"/>
    <lineage>
        <taxon>Eukaryota</taxon>
        <taxon>Viridiplantae</taxon>
        <taxon>Streptophyta</taxon>
        <taxon>Embryophyta</taxon>
        <taxon>Tracheophyta</taxon>
        <taxon>Spermatophyta</taxon>
        <taxon>Magnoliopsida</taxon>
        <taxon>eudicotyledons</taxon>
        <taxon>Gunneridae</taxon>
        <taxon>Pentapetalae</taxon>
        <taxon>rosids</taxon>
        <taxon>fabids</taxon>
        <taxon>Fabales</taxon>
        <taxon>Fabaceae</taxon>
        <taxon>Papilionoideae</taxon>
        <taxon>50 kb inversion clade</taxon>
        <taxon>dalbergioids sensu lato</taxon>
        <taxon>Dalbergieae</taxon>
        <taxon>Pterocarpus clade</taxon>
        <taxon>Arachis</taxon>
    </lineage>
</organism>
<dbReference type="FunFam" id="3.40.50.10140:FF:000007">
    <property type="entry name" value="Disease resistance protein (TIR-NBS-LRR class)"/>
    <property type="match status" value="1"/>
</dbReference>
<dbReference type="InterPro" id="IPR003593">
    <property type="entry name" value="AAA+_ATPase"/>
</dbReference>
<dbReference type="SUPFAM" id="SSF52058">
    <property type="entry name" value="L domain-like"/>
    <property type="match status" value="1"/>
</dbReference>
<dbReference type="Proteomes" id="UP000289738">
    <property type="component" value="Chromosome B05"/>
</dbReference>
<dbReference type="PRINTS" id="PR00364">
    <property type="entry name" value="DISEASERSIST"/>
</dbReference>
<dbReference type="InterPro" id="IPR000157">
    <property type="entry name" value="TIR_dom"/>
</dbReference>
<dbReference type="InterPro" id="IPR036390">
    <property type="entry name" value="WH_DNA-bd_sf"/>
</dbReference>
<evidence type="ECO:0000256" key="1">
    <source>
        <dbReference type="ARBA" id="ARBA00022614"/>
    </source>
</evidence>
<dbReference type="InterPro" id="IPR035897">
    <property type="entry name" value="Toll_tir_struct_dom_sf"/>
</dbReference>
<dbReference type="Pfam" id="PF00931">
    <property type="entry name" value="NB-ARC"/>
    <property type="match status" value="1"/>
</dbReference>
<dbReference type="GO" id="GO:0007165">
    <property type="term" value="P:signal transduction"/>
    <property type="evidence" value="ECO:0007669"/>
    <property type="project" value="InterPro"/>
</dbReference>
<keyword evidence="3" id="KW-0611">Plant defense</keyword>
<dbReference type="Gene3D" id="3.40.50.300">
    <property type="entry name" value="P-loop containing nucleotide triphosphate hydrolases"/>
    <property type="match status" value="1"/>
</dbReference>
<dbReference type="SMART" id="SM00255">
    <property type="entry name" value="TIR"/>
    <property type="match status" value="1"/>
</dbReference>
<dbReference type="SUPFAM" id="SSF46785">
    <property type="entry name" value="Winged helix' DNA-binding domain"/>
    <property type="match status" value="1"/>
</dbReference>
<dbReference type="SUPFAM" id="SSF52200">
    <property type="entry name" value="Toll/Interleukin receptor TIR domain"/>
    <property type="match status" value="1"/>
</dbReference>
<dbReference type="Pfam" id="PF23282">
    <property type="entry name" value="WHD_ROQ1"/>
    <property type="match status" value="1"/>
</dbReference>
<dbReference type="SMART" id="SM00382">
    <property type="entry name" value="AAA"/>
    <property type="match status" value="1"/>
</dbReference>
<evidence type="ECO:0000256" key="2">
    <source>
        <dbReference type="ARBA" id="ARBA00022737"/>
    </source>
</evidence>